<evidence type="ECO:0000256" key="1">
    <source>
        <dbReference type="SAM" id="SignalP"/>
    </source>
</evidence>
<evidence type="ECO:0000313" key="4">
    <source>
        <dbReference type="Proteomes" id="UP000186601"/>
    </source>
</evidence>
<dbReference type="EMBL" id="MLYV02000521">
    <property type="protein sequence ID" value="PSR86942.1"/>
    <property type="molecule type" value="Genomic_DNA"/>
</dbReference>
<dbReference type="InterPro" id="IPR050281">
    <property type="entry name" value="Flavin_monoamine_oxidase"/>
</dbReference>
<dbReference type="PANTHER" id="PTHR10742:SF313">
    <property type="entry name" value="AMINE OXIDASE"/>
    <property type="match status" value="1"/>
</dbReference>
<proteinExistence type="predicted"/>
<keyword evidence="4" id="KW-1185">Reference proteome</keyword>
<protein>
    <recommendedName>
        <fullName evidence="2">Amine oxidase domain-containing protein</fullName>
    </recommendedName>
</protein>
<dbReference type="InterPro" id="IPR002937">
    <property type="entry name" value="Amino_oxidase"/>
</dbReference>
<dbReference type="InterPro" id="IPR036188">
    <property type="entry name" value="FAD/NAD-bd_sf"/>
</dbReference>
<organism evidence="3 4">
    <name type="scientific">Hermanssonia centrifuga</name>
    <dbReference type="NCBI Taxonomy" id="98765"/>
    <lineage>
        <taxon>Eukaryota</taxon>
        <taxon>Fungi</taxon>
        <taxon>Dikarya</taxon>
        <taxon>Basidiomycota</taxon>
        <taxon>Agaricomycotina</taxon>
        <taxon>Agaricomycetes</taxon>
        <taxon>Polyporales</taxon>
        <taxon>Meruliaceae</taxon>
        <taxon>Hermanssonia</taxon>
    </lineage>
</organism>
<dbReference type="SUPFAM" id="SSF51905">
    <property type="entry name" value="FAD/NAD(P)-binding domain"/>
    <property type="match status" value="1"/>
</dbReference>
<feature type="domain" description="Amine oxidase" evidence="2">
    <location>
        <begin position="53"/>
        <end position="131"/>
    </location>
</feature>
<keyword evidence="1" id="KW-0732">Signal</keyword>
<dbReference type="Proteomes" id="UP000186601">
    <property type="component" value="Unassembled WGS sequence"/>
</dbReference>
<dbReference type="GO" id="GO:0006598">
    <property type="term" value="P:polyamine catabolic process"/>
    <property type="evidence" value="ECO:0007669"/>
    <property type="project" value="TreeGrafter"/>
</dbReference>
<feature type="chain" id="PRO_5015320678" description="Amine oxidase domain-containing protein" evidence="1">
    <location>
        <begin position="23"/>
        <end position="149"/>
    </location>
</feature>
<sequence length="149" mass="16224">MTLPRLYLLPLVLTTLVCSTLALPTSRSSQSPFAAPRPSQPRDAKVLVLGGGVAGVIAARTLHEQGISEFIIVEARHELGGRLMSHTFGVPGREYTVELGANWVQGTQSGNGPENPIWTLAKKHGLQTQHSSYFDGLCEYPSYVRYFGE</sequence>
<dbReference type="Pfam" id="PF01593">
    <property type="entry name" value="Amino_oxidase"/>
    <property type="match status" value="1"/>
</dbReference>
<dbReference type="OrthoDB" id="3228663at2759"/>
<name>A0A2R6P8G5_9APHY</name>
<dbReference type="AlphaFoldDB" id="A0A2R6P8G5"/>
<dbReference type="Gene3D" id="3.50.50.60">
    <property type="entry name" value="FAD/NAD(P)-binding domain"/>
    <property type="match status" value="1"/>
</dbReference>
<comment type="caution">
    <text evidence="3">The sequence shown here is derived from an EMBL/GenBank/DDBJ whole genome shotgun (WGS) entry which is preliminary data.</text>
</comment>
<reference evidence="3 4" key="1">
    <citation type="submission" date="2018-02" db="EMBL/GenBank/DDBJ databases">
        <title>Genome sequence of the basidiomycete white-rot fungus Phlebia centrifuga.</title>
        <authorList>
            <person name="Granchi Z."/>
            <person name="Peng M."/>
            <person name="de Vries R.P."/>
            <person name="Hilden K."/>
            <person name="Makela M.R."/>
            <person name="Grigoriev I."/>
            <person name="Riley R."/>
        </authorList>
    </citation>
    <scope>NUCLEOTIDE SEQUENCE [LARGE SCALE GENOMIC DNA]</scope>
    <source>
        <strain evidence="3 4">FBCC195</strain>
    </source>
</reference>
<gene>
    <name evidence="3" type="ORF">PHLCEN_2v5290</name>
</gene>
<dbReference type="PANTHER" id="PTHR10742">
    <property type="entry name" value="FLAVIN MONOAMINE OXIDASE"/>
    <property type="match status" value="1"/>
</dbReference>
<feature type="signal peptide" evidence="1">
    <location>
        <begin position="1"/>
        <end position="22"/>
    </location>
</feature>
<accession>A0A2R6P8G5</accession>
<dbReference type="GO" id="GO:0016491">
    <property type="term" value="F:oxidoreductase activity"/>
    <property type="evidence" value="ECO:0007669"/>
    <property type="project" value="InterPro"/>
</dbReference>
<evidence type="ECO:0000259" key="2">
    <source>
        <dbReference type="Pfam" id="PF01593"/>
    </source>
</evidence>
<evidence type="ECO:0000313" key="3">
    <source>
        <dbReference type="EMBL" id="PSR86942.1"/>
    </source>
</evidence>
<dbReference type="STRING" id="98765.A0A2R6P8G5"/>